<keyword evidence="1" id="KW-0812">Transmembrane</keyword>
<dbReference type="OrthoDB" id="10501350at2759"/>
<feature type="transmembrane region" description="Helical" evidence="1">
    <location>
        <begin position="12"/>
        <end position="33"/>
    </location>
</feature>
<reference evidence="2 3" key="1">
    <citation type="submission" date="2015-09" db="EMBL/GenBank/DDBJ databases">
        <title>Draft genome of the parasitic nematode Teladorsagia circumcincta isolate WARC Sus (inbred).</title>
        <authorList>
            <person name="Mitreva M."/>
        </authorList>
    </citation>
    <scope>NUCLEOTIDE SEQUENCE [LARGE SCALE GENOMIC DNA]</scope>
    <source>
        <strain evidence="2 3">S</strain>
    </source>
</reference>
<keyword evidence="1" id="KW-0472">Membrane</keyword>
<accession>A0A2G9TDV0</accession>
<dbReference type="Pfam" id="PF10323">
    <property type="entry name" value="7TM_GPCR_Srv"/>
    <property type="match status" value="1"/>
</dbReference>
<name>A0A2G9TDV0_TELCI</name>
<feature type="transmembrane region" description="Helical" evidence="1">
    <location>
        <begin position="39"/>
        <end position="58"/>
    </location>
</feature>
<dbReference type="Proteomes" id="UP000230423">
    <property type="component" value="Unassembled WGS sequence"/>
</dbReference>
<dbReference type="InterPro" id="IPR019426">
    <property type="entry name" value="7TM_GPCR_serpentine_rcpt_Srv"/>
</dbReference>
<organism evidence="2 3">
    <name type="scientific">Teladorsagia circumcincta</name>
    <name type="common">Brown stomach worm</name>
    <name type="synonym">Ostertagia circumcincta</name>
    <dbReference type="NCBI Taxonomy" id="45464"/>
    <lineage>
        <taxon>Eukaryota</taxon>
        <taxon>Metazoa</taxon>
        <taxon>Ecdysozoa</taxon>
        <taxon>Nematoda</taxon>
        <taxon>Chromadorea</taxon>
        <taxon>Rhabditida</taxon>
        <taxon>Rhabditina</taxon>
        <taxon>Rhabditomorpha</taxon>
        <taxon>Strongyloidea</taxon>
        <taxon>Trichostrongylidae</taxon>
        <taxon>Teladorsagia</taxon>
    </lineage>
</organism>
<proteinExistence type="predicted"/>
<dbReference type="AlphaFoldDB" id="A0A2G9TDV0"/>
<evidence type="ECO:0000256" key="1">
    <source>
        <dbReference type="SAM" id="Phobius"/>
    </source>
</evidence>
<keyword evidence="3" id="KW-1185">Reference proteome</keyword>
<protein>
    <submittedName>
        <fullName evidence="2">Uncharacterized protein</fullName>
    </submittedName>
</protein>
<feature type="non-terminal residue" evidence="2">
    <location>
        <position position="59"/>
    </location>
</feature>
<keyword evidence="1" id="KW-1133">Transmembrane helix</keyword>
<evidence type="ECO:0000313" key="2">
    <source>
        <dbReference type="EMBL" id="PIO56149.1"/>
    </source>
</evidence>
<sequence>MREIQLCIQVAAFVFAFFLLFVFYLFECIFLLASISPPGLMQLIHPIMSGFLSFVIPWT</sequence>
<evidence type="ECO:0000313" key="3">
    <source>
        <dbReference type="Proteomes" id="UP000230423"/>
    </source>
</evidence>
<dbReference type="EMBL" id="KZ382138">
    <property type="protein sequence ID" value="PIO56149.1"/>
    <property type="molecule type" value="Genomic_DNA"/>
</dbReference>
<gene>
    <name evidence="2" type="ORF">TELCIR_22456</name>
</gene>